<feature type="domain" description="MYND-type" evidence="5">
    <location>
        <begin position="245"/>
        <end position="277"/>
    </location>
</feature>
<proteinExistence type="predicted"/>
<evidence type="ECO:0000259" key="5">
    <source>
        <dbReference type="PROSITE" id="PS50865"/>
    </source>
</evidence>
<comment type="caution">
    <text evidence="6">The sequence shown here is derived from an EMBL/GenBank/DDBJ whole genome shotgun (WGS) entry which is preliminary data.</text>
</comment>
<dbReference type="Gene3D" id="6.10.140.2220">
    <property type="match status" value="1"/>
</dbReference>
<gene>
    <name evidence="6" type="ORF">D9611_006996</name>
</gene>
<evidence type="ECO:0000256" key="1">
    <source>
        <dbReference type="ARBA" id="ARBA00022723"/>
    </source>
</evidence>
<evidence type="ECO:0000256" key="2">
    <source>
        <dbReference type="ARBA" id="ARBA00022771"/>
    </source>
</evidence>
<evidence type="ECO:0000313" key="7">
    <source>
        <dbReference type="Proteomes" id="UP000541558"/>
    </source>
</evidence>
<dbReference type="EMBL" id="JAACJK010000222">
    <property type="protein sequence ID" value="KAF5314100.1"/>
    <property type="molecule type" value="Genomic_DNA"/>
</dbReference>
<evidence type="ECO:0000256" key="4">
    <source>
        <dbReference type="PROSITE-ProRule" id="PRU00134"/>
    </source>
</evidence>
<accession>A0A8H5AZY9</accession>
<dbReference type="AlphaFoldDB" id="A0A8H5AZY9"/>
<keyword evidence="1" id="KW-0479">Metal-binding</keyword>
<keyword evidence="3" id="KW-0862">Zinc</keyword>
<dbReference type="Pfam" id="PF01753">
    <property type="entry name" value="zf-MYND"/>
    <property type="match status" value="1"/>
</dbReference>
<evidence type="ECO:0000256" key="3">
    <source>
        <dbReference type="ARBA" id="ARBA00022833"/>
    </source>
</evidence>
<evidence type="ECO:0000313" key="6">
    <source>
        <dbReference type="EMBL" id="KAF5314100.1"/>
    </source>
</evidence>
<sequence>MSARSLFDIGQAAMGGVNWRRCLDYYVKAMRKILEDDNEDLVQTYFKIQPEGELETMPNELLAMSFRNITALFLKPTKFFTPGMTRAIYTSSICMGSNIPPVSSPEAYALIVSLSAPSNAIPWPRLANASTFRERLLRMSLQTHASLTLANIAWDAGDPATAMKNFAKALELSSEEKDLFSPKPSPGIELWISTGFREMRDKVALLLNIDPNLRDIRDEEVKRSVASGAVDIREVHGLLGNPDGCNRCRAQDVKLLRCSRCRIVPYCGAVCQKADWK</sequence>
<dbReference type="PROSITE" id="PS50865">
    <property type="entry name" value="ZF_MYND_2"/>
    <property type="match status" value="1"/>
</dbReference>
<organism evidence="6 7">
    <name type="scientific">Ephemerocybe angulata</name>
    <dbReference type="NCBI Taxonomy" id="980116"/>
    <lineage>
        <taxon>Eukaryota</taxon>
        <taxon>Fungi</taxon>
        <taxon>Dikarya</taxon>
        <taxon>Basidiomycota</taxon>
        <taxon>Agaricomycotina</taxon>
        <taxon>Agaricomycetes</taxon>
        <taxon>Agaricomycetidae</taxon>
        <taxon>Agaricales</taxon>
        <taxon>Agaricineae</taxon>
        <taxon>Psathyrellaceae</taxon>
        <taxon>Ephemerocybe</taxon>
    </lineage>
</organism>
<name>A0A8H5AZY9_9AGAR</name>
<protein>
    <recommendedName>
        <fullName evidence="5">MYND-type domain-containing protein</fullName>
    </recommendedName>
</protein>
<keyword evidence="7" id="KW-1185">Reference proteome</keyword>
<dbReference type="SUPFAM" id="SSF144232">
    <property type="entry name" value="HIT/MYND zinc finger-like"/>
    <property type="match status" value="1"/>
</dbReference>
<dbReference type="InterPro" id="IPR002893">
    <property type="entry name" value="Znf_MYND"/>
</dbReference>
<dbReference type="GO" id="GO:0008270">
    <property type="term" value="F:zinc ion binding"/>
    <property type="evidence" value="ECO:0007669"/>
    <property type="project" value="UniProtKB-KW"/>
</dbReference>
<dbReference type="OrthoDB" id="341421at2759"/>
<dbReference type="Proteomes" id="UP000541558">
    <property type="component" value="Unassembled WGS sequence"/>
</dbReference>
<reference evidence="6 7" key="1">
    <citation type="journal article" date="2020" name="ISME J.">
        <title>Uncovering the hidden diversity of litter-decomposition mechanisms in mushroom-forming fungi.</title>
        <authorList>
            <person name="Floudas D."/>
            <person name="Bentzer J."/>
            <person name="Ahren D."/>
            <person name="Johansson T."/>
            <person name="Persson P."/>
            <person name="Tunlid A."/>
        </authorList>
    </citation>
    <scope>NUCLEOTIDE SEQUENCE [LARGE SCALE GENOMIC DNA]</scope>
    <source>
        <strain evidence="6 7">CBS 175.51</strain>
    </source>
</reference>
<keyword evidence="2 4" id="KW-0863">Zinc-finger</keyword>